<evidence type="ECO:0000313" key="6">
    <source>
        <dbReference type="Proteomes" id="UP001529340"/>
    </source>
</evidence>
<dbReference type="PANTHER" id="PTHR43699">
    <property type="entry name" value="3-DEHYDROQUINATE DEHYDRATASE"/>
    <property type="match status" value="1"/>
</dbReference>
<feature type="binding site" evidence="4">
    <location>
        <position position="212"/>
    </location>
    <ligand>
        <name>3-dehydroquinate</name>
        <dbReference type="ChEBI" id="CHEBI:32364"/>
    </ligand>
</feature>
<comment type="function">
    <text evidence="4">Involved in the third step of the chorismate pathway, which leads to the biosynthesis of aromatic amino acids. Catalyzes the cis-dehydration of 3-dehydroquinate (DHQ) and introduces the first double bond of the aromatic ring to yield 3-dehydroshikimate.</text>
</comment>
<comment type="subunit">
    <text evidence="4">Homodimer.</text>
</comment>
<keyword evidence="2 4" id="KW-0456">Lyase</keyword>
<reference evidence="5 6" key="3">
    <citation type="submission" date="2023-06" db="EMBL/GenBank/DDBJ databases">
        <authorList>
            <person name="Zeman M."/>
            <person name="Kubasova T."/>
            <person name="Jahodarova E."/>
            <person name="Nykrynova M."/>
            <person name="Rychlik I."/>
        </authorList>
    </citation>
    <scope>NUCLEOTIDE SEQUENCE [LARGE SCALE GENOMIC DNA]</scope>
    <source>
        <strain evidence="5 6">ET39</strain>
    </source>
</reference>
<dbReference type="SUPFAM" id="SSF51569">
    <property type="entry name" value="Aldolase"/>
    <property type="match status" value="1"/>
</dbReference>
<dbReference type="Proteomes" id="UP001529340">
    <property type="component" value="Unassembled WGS sequence"/>
</dbReference>
<name>A0ABT7UE72_9FIRM</name>
<dbReference type="RefSeq" id="WP_289608365.1">
    <property type="nucleotide sequence ID" value="NZ_JAUDCG010000052.1"/>
</dbReference>
<dbReference type="CDD" id="cd00502">
    <property type="entry name" value="DHQase_I"/>
    <property type="match status" value="1"/>
</dbReference>
<feature type="binding site" evidence="4">
    <location>
        <position position="231"/>
    </location>
    <ligand>
        <name>3-dehydroquinate</name>
        <dbReference type="ChEBI" id="CHEBI:32364"/>
    </ligand>
</feature>
<dbReference type="PANTHER" id="PTHR43699:SF1">
    <property type="entry name" value="3-DEHYDROQUINATE DEHYDRATASE"/>
    <property type="match status" value="1"/>
</dbReference>
<accession>A0ABT7UE72</accession>
<evidence type="ECO:0000313" key="5">
    <source>
        <dbReference type="EMBL" id="MDM8157923.1"/>
    </source>
</evidence>
<proteinExistence type="inferred from homology"/>
<dbReference type="EC" id="4.2.1.10" evidence="4"/>
<feature type="binding site" evidence="4">
    <location>
        <position position="235"/>
    </location>
    <ligand>
        <name>3-dehydroquinate</name>
        <dbReference type="ChEBI" id="CHEBI:32364"/>
    </ligand>
</feature>
<dbReference type="EMBL" id="JAUDCG010000052">
    <property type="protein sequence ID" value="MDM8157923.1"/>
    <property type="molecule type" value="Genomic_DNA"/>
</dbReference>
<feature type="binding site" evidence="4">
    <location>
        <begin position="46"/>
        <end position="48"/>
    </location>
    <ligand>
        <name>3-dehydroquinate</name>
        <dbReference type="ChEBI" id="CHEBI:32364"/>
    </ligand>
</feature>
<dbReference type="Pfam" id="PF01487">
    <property type="entry name" value="DHquinase_I"/>
    <property type="match status" value="1"/>
</dbReference>
<reference evidence="5 6" key="2">
    <citation type="submission" date="2023-06" db="EMBL/GenBank/DDBJ databases">
        <title>Identification and characterization of horizontal gene transfer across gut microbiota members of farm animals based on homology search.</title>
        <authorList>
            <person name="Schwarzerova J."/>
            <person name="Nykrynova M."/>
            <person name="Jureckova K."/>
            <person name="Cejkova D."/>
            <person name="Rychlik I."/>
        </authorList>
    </citation>
    <scope>NUCLEOTIDE SEQUENCE [LARGE SCALE GENOMIC DNA]</scope>
    <source>
        <strain evidence="5 6">ET39</strain>
    </source>
</reference>
<keyword evidence="4" id="KW-0057">Aromatic amino acid biosynthesis</keyword>
<comment type="pathway">
    <text evidence="4">Metabolic intermediate biosynthesis; chorismate biosynthesis; chorismate from D-erythrose 4-phosphate and phosphoenolpyruvate: step 3/7.</text>
</comment>
<keyword evidence="4" id="KW-0028">Amino-acid biosynthesis</keyword>
<feature type="active site" description="Proton donor/acceptor" evidence="4">
    <location>
        <position position="143"/>
    </location>
</feature>
<comment type="caution">
    <text evidence="5">The sequence shown here is derived from an EMBL/GenBank/DDBJ whole genome shotgun (WGS) entry which is preliminary data.</text>
</comment>
<organism evidence="5 6">
    <name type="scientific">Amedibacillus dolichus</name>
    <dbReference type="NCBI Taxonomy" id="31971"/>
    <lineage>
        <taxon>Bacteria</taxon>
        <taxon>Bacillati</taxon>
        <taxon>Bacillota</taxon>
        <taxon>Erysipelotrichia</taxon>
        <taxon>Erysipelotrichales</taxon>
        <taxon>Erysipelotrichaceae</taxon>
        <taxon>Amedibacillus</taxon>
    </lineage>
</organism>
<evidence type="ECO:0000256" key="3">
    <source>
        <dbReference type="ARBA" id="ARBA00023270"/>
    </source>
</evidence>
<reference evidence="6" key="1">
    <citation type="submission" date="2023-06" db="EMBL/GenBank/DDBJ databases">
        <title>Identification and characterization of horizontal gene transfer across gut microbiota members of farm animals based on homology search.</title>
        <authorList>
            <person name="Zeman M."/>
            <person name="Kubasova T."/>
            <person name="Jahodarova E."/>
            <person name="Nykrynova M."/>
            <person name="Rychlik I."/>
        </authorList>
    </citation>
    <scope>NUCLEOTIDE SEQUENCE [LARGE SCALE GENOMIC DNA]</scope>
    <source>
        <strain evidence="6">ET39</strain>
    </source>
</reference>
<protein>
    <recommendedName>
        <fullName evidence="4">3-dehydroquinate dehydratase</fullName>
        <shortName evidence="4">3-dehydroquinase</shortName>
        <ecNumber evidence="4">4.2.1.10</ecNumber>
    </recommendedName>
    <alternativeName>
        <fullName evidence="4">Type I DHQase</fullName>
    </alternativeName>
    <alternativeName>
        <fullName evidence="4">Type I dehydroquinase</fullName>
        <shortName evidence="4">DHQ1</shortName>
    </alternativeName>
</protein>
<dbReference type="InterPro" id="IPR050146">
    <property type="entry name" value="Type-I_3-dehydroquinase"/>
</dbReference>
<evidence type="ECO:0000256" key="2">
    <source>
        <dbReference type="ARBA" id="ARBA00023239"/>
    </source>
</evidence>
<evidence type="ECO:0000256" key="4">
    <source>
        <dbReference type="HAMAP-Rule" id="MF_00214"/>
    </source>
</evidence>
<dbReference type="NCBIfam" id="TIGR01093">
    <property type="entry name" value="aroD"/>
    <property type="match status" value="1"/>
</dbReference>
<keyword evidence="3 4" id="KW-0704">Schiff base</keyword>
<dbReference type="InterPro" id="IPR001381">
    <property type="entry name" value="DHquinase_I"/>
</dbReference>
<dbReference type="InterPro" id="IPR013785">
    <property type="entry name" value="Aldolase_TIM"/>
</dbReference>
<dbReference type="Gene3D" id="3.20.20.70">
    <property type="entry name" value="Aldolase class I"/>
    <property type="match status" value="1"/>
</dbReference>
<feature type="active site" description="Schiff-base intermediate with substrate" evidence="4">
    <location>
        <position position="170"/>
    </location>
</feature>
<evidence type="ECO:0000256" key="1">
    <source>
        <dbReference type="ARBA" id="ARBA00001864"/>
    </source>
</evidence>
<gene>
    <name evidence="4 5" type="primary">aroD</name>
    <name evidence="5" type="ORF">QUV96_09805</name>
</gene>
<sequence>MKSFKVRGKQIGDEAVTICAPLCAQKRFDLLSETRRIVSSCAPMVEWRLDLCQEAWTEETLQLTMTALREVLGERILLVTIRTVEEGGAFAAGSARYQQLYRWVLASGQADLIDVEASQGESLVASLIREAHERQVGVIVSSHDFAGTPSEAEMLARLRQMQEAGGDLIKLAVMPRDATDVLALLSVTTLMHKEAKVPLITMSMGALGAISRLSGEVFGSAVTFASAAGSSAPGQLSIDLVAQTLSLLHEALAQEKREKSL</sequence>
<comment type="similarity">
    <text evidence="4">Belongs to the type-I 3-dehydroquinase family.</text>
</comment>
<keyword evidence="6" id="KW-1185">Reference proteome</keyword>
<dbReference type="HAMAP" id="MF_00214">
    <property type="entry name" value="AroD"/>
    <property type="match status" value="1"/>
</dbReference>
<feature type="binding site" evidence="4">
    <location>
        <position position="82"/>
    </location>
    <ligand>
        <name>3-dehydroquinate</name>
        <dbReference type="ChEBI" id="CHEBI:32364"/>
    </ligand>
</feature>
<comment type="catalytic activity">
    <reaction evidence="1 4">
        <text>3-dehydroquinate = 3-dehydroshikimate + H2O</text>
        <dbReference type="Rhea" id="RHEA:21096"/>
        <dbReference type="ChEBI" id="CHEBI:15377"/>
        <dbReference type="ChEBI" id="CHEBI:16630"/>
        <dbReference type="ChEBI" id="CHEBI:32364"/>
        <dbReference type="EC" id="4.2.1.10"/>
    </reaction>
</comment>
<comment type="caution">
    <text evidence="4">Lacks conserved residue(s) required for the propagation of feature annotation.</text>
</comment>
<dbReference type="GO" id="GO:0003855">
    <property type="term" value="F:3-dehydroquinate dehydratase activity"/>
    <property type="evidence" value="ECO:0007669"/>
    <property type="project" value="UniProtKB-EC"/>
</dbReference>